<feature type="domain" description="Type II methyltransferase M.TaqI-like" evidence="1">
    <location>
        <begin position="75"/>
        <end position="160"/>
    </location>
</feature>
<organism evidence="2">
    <name type="scientific">Bathycoccus sp. RCC716 virus 2</name>
    <dbReference type="NCBI Taxonomy" id="2530039"/>
    <lineage>
        <taxon>Viruses</taxon>
        <taxon>Varidnaviria</taxon>
        <taxon>Bamfordvirae</taxon>
        <taxon>Nucleocytoviricota</taxon>
        <taxon>Megaviricetes</taxon>
        <taxon>Algavirales</taxon>
        <taxon>Phycodnaviridae</taxon>
        <taxon>Prasinovirus</taxon>
    </lineage>
</organism>
<proteinExistence type="predicted"/>
<accession>A0A7S6P216</accession>
<dbReference type="InterPro" id="IPR029063">
    <property type="entry name" value="SAM-dependent_MTases_sf"/>
</dbReference>
<dbReference type="Pfam" id="PF07669">
    <property type="entry name" value="Eco57I"/>
    <property type="match status" value="1"/>
</dbReference>
<evidence type="ECO:0000259" key="1">
    <source>
        <dbReference type="Pfam" id="PF07669"/>
    </source>
</evidence>
<reference evidence="2" key="1">
    <citation type="submission" date="2019-02" db="EMBL/GenBank/DDBJ databases">
        <authorList>
            <person name="Bachy C."/>
            <person name="Yung C.-M."/>
            <person name="Roux S."/>
            <person name="Sullivan M.B."/>
            <person name="Worden A.Z."/>
        </authorList>
    </citation>
    <scope>NUCLEOTIDE SEQUENCE</scope>
    <source>
        <strain evidence="2">BII-V2</strain>
    </source>
</reference>
<dbReference type="InterPro" id="IPR011639">
    <property type="entry name" value="MethylTrfase_TaqI-like_dom"/>
</dbReference>
<name>A0A7S6P216_9PHYC</name>
<dbReference type="EMBL" id="MK522038">
    <property type="protein sequence ID" value="QOR60555.1"/>
    <property type="molecule type" value="Genomic_DNA"/>
</dbReference>
<sequence length="340" mass="39769">MNKREKGQFYTVNHSYILEGFDKPKCKVSEPFAGKGDLLEWLGHDNWEAYDIDPKRDDIVKRDTLTDPPCYKDTFIITNPPYLARNKCKSKVLFDKYETNDLYKCFLTSLLDQEHGCLGGIFIIPAGFFLSPRNVDAKCRDRFMSNYKITKIKFFEETVFPDTPTTVVAFSFEKSDTQLTSQSVLWEQRPTGNCKNFLMEKKNNWIIGGDIYNLETNPNIKISRFVKDRKNENITNLTLYALDSGTKNGRINLNYKKDYVYQGIDTSRTCATLCIKGVELNEEDQLQIAKKFNDFIENKRKEYWSLFLPQYRESKEYARKRIPFDLAYKIVCNFLLSHGK</sequence>
<evidence type="ECO:0000313" key="2">
    <source>
        <dbReference type="EMBL" id="QOR60555.1"/>
    </source>
</evidence>
<dbReference type="Gene3D" id="3.40.50.150">
    <property type="entry name" value="Vaccinia Virus protein VP39"/>
    <property type="match status" value="1"/>
</dbReference>
<protein>
    <recommendedName>
        <fullName evidence="1">Type II methyltransferase M.TaqI-like domain-containing protein</fullName>
    </recommendedName>
</protein>
<dbReference type="SUPFAM" id="SSF53335">
    <property type="entry name" value="S-adenosyl-L-methionine-dependent methyltransferases"/>
    <property type="match status" value="1"/>
</dbReference>
<dbReference type="GO" id="GO:0006304">
    <property type="term" value="P:DNA modification"/>
    <property type="evidence" value="ECO:0007669"/>
    <property type="project" value="InterPro"/>
</dbReference>